<dbReference type="PANTHER" id="PTHR24185">
    <property type="entry name" value="CALCIUM-INDEPENDENT PHOSPHOLIPASE A2-GAMMA"/>
    <property type="match status" value="1"/>
</dbReference>
<dbReference type="PROSITE" id="PS51635">
    <property type="entry name" value="PNPLA"/>
    <property type="match status" value="1"/>
</dbReference>
<protein>
    <recommendedName>
        <fullName evidence="7">PNPLA domain-containing protein</fullName>
    </recommendedName>
</protein>
<dbReference type="PANTHER" id="PTHR24185:SF1">
    <property type="entry name" value="CALCIUM-INDEPENDENT PHOSPHOLIPASE A2-GAMMA"/>
    <property type="match status" value="1"/>
</dbReference>
<dbReference type="Gene3D" id="3.40.1090.10">
    <property type="entry name" value="Cytosolic phospholipase A2 catalytic domain"/>
    <property type="match status" value="1"/>
</dbReference>
<feature type="transmembrane region" description="Helical" evidence="6">
    <location>
        <begin position="231"/>
        <end position="250"/>
    </location>
</feature>
<organism evidence="8 9">
    <name type="scientific">Wuchereria bancrofti</name>
    <dbReference type="NCBI Taxonomy" id="6293"/>
    <lineage>
        <taxon>Eukaryota</taxon>
        <taxon>Metazoa</taxon>
        <taxon>Ecdysozoa</taxon>
        <taxon>Nematoda</taxon>
        <taxon>Chromadorea</taxon>
        <taxon>Rhabditida</taxon>
        <taxon>Spirurina</taxon>
        <taxon>Spiruromorpha</taxon>
        <taxon>Filarioidea</taxon>
        <taxon>Onchocercidae</taxon>
        <taxon>Wuchereria</taxon>
    </lineage>
</organism>
<dbReference type="InterPro" id="IPR016035">
    <property type="entry name" value="Acyl_Trfase/lysoPLipase"/>
</dbReference>
<feature type="short sequence motif" description="GXSXG" evidence="4">
    <location>
        <begin position="237"/>
        <end position="241"/>
    </location>
</feature>
<dbReference type="InParanoid" id="A0A3P7DX97"/>
<dbReference type="OrthoDB" id="14252at2759"/>
<keyword evidence="2" id="KW-0442">Lipid degradation</keyword>
<dbReference type="Pfam" id="PF01734">
    <property type="entry name" value="Patatin"/>
    <property type="match status" value="1"/>
</dbReference>
<evidence type="ECO:0000313" key="9">
    <source>
        <dbReference type="Proteomes" id="UP000270924"/>
    </source>
</evidence>
<evidence type="ECO:0000259" key="7">
    <source>
        <dbReference type="PROSITE" id="PS51635"/>
    </source>
</evidence>
<feature type="non-terminal residue" evidence="8">
    <location>
        <position position="251"/>
    </location>
</feature>
<evidence type="ECO:0000256" key="4">
    <source>
        <dbReference type="PROSITE-ProRule" id="PRU01161"/>
    </source>
</evidence>
<evidence type="ECO:0000256" key="3">
    <source>
        <dbReference type="ARBA" id="ARBA00023098"/>
    </source>
</evidence>
<keyword evidence="3" id="KW-0443">Lipid metabolism</keyword>
<dbReference type="GO" id="GO:0047499">
    <property type="term" value="F:calcium-independent phospholipase A2 activity"/>
    <property type="evidence" value="ECO:0007669"/>
    <property type="project" value="TreeGrafter"/>
</dbReference>
<dbReference type="InterPro" id="IPR002641">
    <property type="entry name" value="PNPLA_dom"/>
</dbReference>
<feature type="domain" description="PNPLA" evidence="7">
    <location>
        <begin position="200"/>
        <end position="251"/>
    </location>
</feature>
<gene>
    <name evidence="8" type="ORF">WBA_LOCUS8167</name>
</gene>
<proteinExistence type="predicted"/>
<dbReference type="GO" id="GO:0016042">
    <property type="term" value="P:lipid catabolic process"/>
    <property type="evidence" value="ECO:0007669"/>
    <property type="project" value="UniProtKB-KW"/>
</dbReference>
<evidence type="ECO:0000256" key="5">
    <source>
        <dbReference type="SAM" id="MobiDB-lite"/>
    </source>
</evidence>
<keyword evidence="6" id="KW-1133">Transmembrane helix</keyword>
<keyword evidence="6" id="KW-0812">Transmembrane</keyword>
<dbReference type="SUPFAM" id="SSF52151">
    <property type="entry name" value="FabD/lysophospholipase-like"/>
    <property type="match status" value="1"/>
</dbReference>
<evidence type="ECO:0000256" key="2">
    <source>
        <dbReference type="ARBA" id="ARBA00022963"/>
    </source>
</evidence>
<feature type="short sequence motif" description="GXGXXG" evidence="4">
    <location>
        <begin position="204"/>
        <end position="209"/>
    </location>
</feature>
<dbReference type="Proteomes" id="UP000270924">
    <property type="component" value="Unassembled WGS sequence"/>
</dbReference>
<accession>A0A3P7DX97</accession>
<name>A0A3P7DX97_WUCBA</name>
<evidence type="ECO:0000313" key="8">
    <source>
        <dbReference type="EMBL" id="VDM14781.1"/>
    </source>
</evidence>
<keyword evidence="6" id="KW-0472">Membrane</keyword>
<dbReference type="EMBL" id="UYWW01006508">
    <property type="protein sequence ID" value="VDM14781.1"/>
    <property type="molecule type" value="Genomic_DNA"/>
</dbReference>
<dbReference type="AlphaFoldDB" id="A0A3P7DX97"/>
<dbReference type="GO" id="GO:0019369">
    <property type="term" value="P:arachidonate metabolic process"/>
    <property type="evidence" value="ECO:0007669"/>
    <property type="project" value="TreeGrafter"/>
</dbReference>
<evidence type="ECO:0000256" key="6">
    <source>
        <dbReference type="SAM" id="Phobius"/>
    </source>
</evidence>
<reference evidence="8 9" key="1">
    <citation type="submission" date="2018-11" db="EMBL/GenBank/DDBJ databases">
        <authorList>
            <consortium name="Pathogen Informatics"/>
        </authorList>
    </citation>
    <scope>NUCLEOTIDE SEQUENCE [LARGE SCALE GENOMIC DNA]</scope>
</reference>
<feature type="compositionally biased region" description="Polar residues" evidence="5">
    <location>
        <begin position="30"/>
        <end position="39"/>
    </location>
</feature>
<keyword evidence="1" id="KW-0378">Hydrolase</keyword>
<keyword evidence="9" id="KW-1185">Reference proteome</keyword>
<feature type="region of interest" description="Disordered" evidence="5">
    <location>
        <begin position="20"/>
        <end position="43"/>
    </location>
</feature>
<sequence>MWRRAATSLWRLSKRFKNSGRGVNKKNHKTGGSTETTNYMGDKSSESAVLRSQTFTSSLPTATHLSYLSSILSSLWPSDGTREIEKVDIRRVCKYILTQRKKVVSIPKSSLFDQTRSLVLSLLSAETDGSVMLKTRELCKHYMEYPEARAVGFQFHGSIIKKLKRLLLRTNDEILKEHIRQFLLLVGDVSTPRGAGIRVLSLDGGGTRGVLGLDVLQALENNLKGSKVVEVFDLIVGVSTGAIIGALLAAK</sequence>
<feature type="compositionally biased region" description="Basic residues" evidence="5">
    <location>
        <begin position="20"/>
        <end position="29"/>
    </location>
</feature>
<evidence type="ECO:0000256" key="1">
    <source>
        <dbReference type="ARBA" id="ARBA00022801"/>
    </source>
</evidence>
<comment type="caution">
    <text evidence="4">Lacks conserved residue(s) required for the propagation of feature annotation.</text>
</comment>
<dbReference type="GO" id="GO:0016020">
    <property type="term" value="C:membrane"/>
    <property type="evidence" value="ECO:0007669"/>
    <property type="project" value="TreeGrafter"/>
</dbReference>